<dbReference type="PANTHER" id="PTHR32071:SF100">
    <property type="entry name" value="RESPONSE REGULATOR PROTEIN PILR"/>
    <property type="match status" value="1"/>
</dbReference>
<feature type="domain" description="Sigma-54 factor interaction" evidence="5">
    <location>
        <begin position="8"/>
        <end position="231"/>
    </location>
</feature>
<dbReference type="GO" id="GO:0006355">
    <property type="term" value="P:regulation of DNA-templated transcription"/>
    <property type="evidence" value="ECO:0007669"/>
    <property type="project" value="InterPro"/>
</dbReference>
<dbReference type="InterPro" id="IPR025944">
    <property type="entry name" value="Sigma_54_int_dom_CS"/>
</dbReference>
<dbReference type="Gene3D" id="1.10.8.60">
    <property type="match status" value="1"/>
</dbReference>
<evidence type="ECO:0000256" key="4">
    <source>
        <dbReference type="ARBA" id="ARBA00023163"/>
    </source>
</evidence>
<dbReference type="SUPFAM" id="SSF46689">
    <property type="entry name" value="Homeodomain-like"/>
    <property type="match status" value="1"/>
</dbReference>
<dbReference type="PANTHER" id="PTHR32071">
    <property type="entry name" value="TRANSCRIPTIONAL REGULATORY PROTEIN"/>
    <property type="match status" value="1"/>
</dbReference>
<keyword evidence="2" id="KW-0067">ATP-binding</keyword>
<dbReference type="PRINTS" id="PR01590">
    <property type="entry name" value="HTHFIS"/>
</dbReference>
<dbReference type="Gene3D" id="3.40.50.300">
    <property type="entry name" value="P-loop containing nucleotide triphosphate hydrolases"/>
    <property type="match status" value="1"/>
</dbReference>
<comment type="caution">
    <text evidence="6">The sequence shown here is derived from an EMBL/GenBank/DDBJ whole genome shotgun (WGS) entry which is preliminary data.</text>
</comment>
<dbReference type="AlphaFoldDB" id="A0A2M9A5Q5"/>
<dbReference type="GO" id="GO:0005524">
    <property type="term" value="F:ATP binding"/>
    <property type="evidence" value="ECO:0007669"/>
    <property type="project" value="UniProtKB-KW"/>
</dbReference>
<evidence type="ECO:0000259" key="5">
    <source>
        <dbReference type="PROSITE" id="PS50045"/>
    </source>
</evidence>
<evidence type="ECO:0000313" key="7">
    <source>
        <dbReference type="Proteomes" id="UP000231134"/>
    </source>
</evidence>
<dbReference type="Pfam" id="PF00158">
    <property type="entry name" value="Sigma54_activat"/>
    <property type="match status" value="1"/>
</dbReference>
<accession>A0A2M9A5Q5</accession>
<evidence type="ECO:0000256" key="2">
    <source>
        <dbReference type="ARBA" id="ARBA00022840"/>
    </source>
</evidence>
<dbReference type="InterPro" id="IPR027417">
    <property type="entry name" value="P-loop_NTPase"/>
</dbReference>
<dbReference type="Pfam" id="PF02954">
    <property type="entry name" value="HTH_8"/>
    <property type="match status" value="1"/>
</dbReference>
<gene>
    <name evidence="6" type="ORF">BGX16_1009</name>
</gene>
<dbReference type="PROSITE" id="PS50045">
    <property type="entry name" value="SIGMA54_INTERACT_4"/>
    <property type="match status" value="1"/>
</dbReference>
<evidence type="ECO:0000256" key="3">
    <source>
        <dbReference type="ARBA" id="ARBA00023015"/>
    </source>
</evidence>
<evidence type="ECO:0000256" key="1">
    <source>
        <dbReference type="ARBA" id="ARBA00022741"/>
    </source>
</evidence>
<dbReference type="InterPro" id="IPR002197">
    <property type="entry name" value="HTH_Fis"/>
</dbReference>
<sequence length="315" mass="34916">MQSRHFGNIGFGGGMADAKHLLEIASRSSVPVLVCGESGTGKEVMARKLHAMSDRSKGPFVAVNCGAISPGLVESLFEGSCRGAYTGAVANQLGFVRAADHGTLFLDEIGELPLESQTRLLRILQERAVTPVGTQQSISVDFRLVCATHRNLQAAVKTGRFREDLFFRLNVFPIRLLPLRERLDELRAIAVEIWQGLSARPLSADELKSLCRFPWPGNVRQLKNVLERYQLLQNLGDSLEEILAGEPWDLHSMHASYAREGRTVYRTGNTPSWKNILEVLQECHNNKSRAAQILGISRGSLCYQLKKNSVRPKPS</sequence>
<keyword evidence="4" id="KW-0804">Transcription</keyword>
<keyword evidence="1" id="KW-0547">Nucleotide-binding</keyword>
<dbReference type="InterPro" id="IPR003593">
    <property type="entry name" value="AAA+_ATPase"/>
</dbReference>
<proteinExistence type="predicted"/>
<name>A0A2M9A5Q5_9BACT</name>
<dbReference type="CDD" id="cd00009">
    <property type="entry name" value="AAA"/>
    <property type="match status" value="1"/>
</dbReference>
<dbReference type="SMART" id="SM00382">
    <property type="entry name" value="AAA"/>
    <property type="match status" value="1"/>
</dbReference>
<dbReference type="EMBL" id="PGEX01000001">
    <property type="protein sequence ID" value="PJJ41054.1"/>
    <property type="molecule type" value="Genomic_DNA"/>
</dbReference>
<dbReference type="InterPro" id="IPR025662">
    <property type="entry name" value="Sigma_54_int_dom_ATP-bd_1"/>
</dbReference>
<keyword evidence="7" id="KW-1185">Reference proteome</keyword>
<dbReference type="PROSITE" id="PS00688">
    <property type="entry name" value="SIGMA54_INTERACT_3"/>
    <property type="match status" value="1"/>
</dbReference>
<reference evidence="6 7" key="1">
    <citation type="submission" date="2017-11" db="EMBL/GenBank/DDBJ databases">
        <title>Animal gut microbial communities from fecal samples from Wisconsin, USA.</title>
        <authorList>
            <person name="Neumann A."/>
        </authorList>
    </citation>
    <scope>NUCLEOTIDE SEQUENCE [LARGE SCALE GENOMIC DNA]</scope>
    <source>
        <strain evidence="6 7">UWS3</strain>
    </source>
</reference>
<protein>
    <submittedName>
        <fullName evidence="6">Regulatory Fis family protein</fullName>
    </submittedName>
</protein>
<keyword evidence="3" id="KW-0805">Transcription regulation</keyword>
<dbReference type="InterPro" id="IPR009057">
    <property type="entry name" value="Homeodomain-like_sf"/>
</dbReference>
<dbReference type="GO" id="GO:0043565">
    <property type="term" value="F:sequence-specific DNA binding"/>
    <property type="evidence" value="ECO:0007669"/>
    <property type="project" value="InterPro"/>
</dbReference>
<dbReference type="Proteomes" id="UP000231134">
    <property type="component" value="Unassembled WGS sequence"/>
</dbReference>
<dbReference type="SUPFAM" id="SSF52540">
    <property type="entry name" value="P-loop containing nucleoside triphosphate hydrolases"/>
    <property type="match status" value="1"/>
</dbReference>
<dbReference type="Pfam" id="PF25601">
    <property type="entry name" value="AAA_lid_14"/>
    <property type="match status" value="1"/>
</dbReference>
<dbReference type="Gene3D" id="1.10.10.60">
    <property type="entry name" value="Homeodomain-like"/>
    <property type="match status" value="1"/>
</dbReference>
<dbReference type="PROSITE" id="PS00675">
    <property type="entry name" value="SIGMA54_INTERACT_1"/>
    <property type="match status" value="1"/>
</dbReference>
<evidence type="ECO:0000313" key="6">
    <source>
        <dbReference type="EMBL" id="PJJ41054.1"/>
    </source>
</evidence>
<dbReference type="InterPro" id="IPR058031">
    <property type="entry name" value="AAA_lid_NorR"/>
</dbReference>
<dbReference type="FunFam" id="3.40.50.300:FF:000006">
    <property type="entry name" value="DNA-binding transcriptional regulator NtrC"/>
    <property type="match status" value="1"/>
</dbReference>
<organism evidence="6 7">
    <name type="scientific">Hallerella succinigenes</name>
    <dbReference type="NCBI Taxonomy" id="1896222"/>
    <lineage>
        <taxon>Bacteria</taxon>
        <taxon>Pseudomonadati</taxon>
        <taxon>Fibrobacterota</taxon>
        <taxon>Fibrobacteria</taxon>
        <taxon>Fibrobacterales</taxon>
        <taxon>Fibrobacteraceae</taxon>
        <taxon>Hallerella</taxon>
    </lineage>
</organism>
<dbReference type="InterPro" id="IPR002078">
    <property type="entry name" value="Sigma_54_int"/>
</dbReference>